<dbReference type="GO" id="GO:0008677">
    <property type="term" value="F:2-dehydropantoate 2-reductase activity"/>
    <property type="evidence" value="ECO:0007669"/>
    <property type="project" value="UniProtKB-EC"/>
</dbReference>
<evidence type="ECO:0000259" key="12">
    <source>
        <dbReference type="Pfam" id="PF08546"/>
    </source>
</evidence>
<dbReference type="GO" id="GO:0005737">
    <property type="term" value="C:cytoplasm"/>
    <property type="evidence" value="ECO:0007669"/>
    <property type="project" value="TreeGrafter"/>
</dbReference>
<dbReference type="PANTHER" id="PTHR43765">
    <property type="entry name" value="2-DEHYDROPANTOATE 2-REDUCTASE-RELATED"/>
    <property type="match status" value="1"/>
</dbReference>
<reference evidence="13 14" key="1">
    <citation type="submission" date="2017-12" db="EMBL/GenBank/DDBJ databases">
        <title>Draft genome sequence of Ralstonia pickettii 52.</title>
        <authorList>
            <person name="Zheng B."/>
        </authorList>
    </citation>
    <scope>NUCLEOTIDE SEQUENCE [LARGE SCALE GENOMIC DNA]</scope>
    <source>
        <strain evidence="13 14">52</strain>
    </source>
</reference>
<dbReference type="InterPro" id="IPR036291">
    <property type="entry name" value="NAD(P)-bd_dom_sf"/>
</dbReference>
<keyword evidence="5 10" id="KW-0566">Pantothenate biosynthesis</keyword>
<dbReference type="InterPro" id="IPR013328">
    <property type="entry name" value="6PGD_dom2"/>
</dbReference>
<keyword evidence="7 10" id="KW-0560">Oxidoreductase</keyword>
<evidence type="ECO:0000256" key="6">
    <source>
        <dbReference type="ARBA" id="ARBA00022857"/>
    </source>
</evidence>
<dbReference type="OrthoDB" id="8555723at2"/>
<comment type="caution">
    <text evidence="13">The sequence shown here is derived from an EMBL/GenBank/DDBJ whole genome shotgun (WGS) entry which is preliminary data.</text>
</comment>
<dbReference type="InterPro" id="IPR013752">
    <property type="entry name" value="KPA_reductase"/>
</dbReference>
<dbReference type="InterPro" id="IPR003710">
    <property type="entry name" value="ApbA"/>
</dbReference>
<dbReference type="SUPFAM" id="SSF51735">
    <property type="entry name" value="NAD(P)-binding Rossmann-fold domains"/>
    <property type="match status" value="1"/>
</dbReference>
<evidence type="ECO:0000256" key="3">
    <source>
        <dbReference type="ARBA" id="ARBA00013014"/>
    </source>
</evidence>
<comment type="similarity">
    <text evidence="2 10">Belongs to the ketopantoate reductase family.</text>
</comment>
<sequence length="315" mass="32995">MPMKIAILGAGAMGSLFGGLLAEADQHVTLLDINDAHLHAIAAHGLRLETDRGDRHVRNLQALRPGDAAEVPDLLIVFTKAMHTRAALASVRHLIGASTHVLTLQNGLGNVEALASVVPGERIFVGVTTWPADLAGPGHVRSHGAGVIRLMTADGAPRPMLAHLVDTLCAAGLNCQADANVWGAVWEKVAFNAALNPLCTVLNQPVDALGAVEDGPALALTIVGEVLAVARASGIPVDAAKVNDNVRHAIVAHRGHKPSMLQDVLAGRPTEIESINGAVVAAARRHGVPVPHTETLMQLVRLVQVQAQAPRQQER</sequence>
<gene>
    <name evidence="13" type="ORF">C0Q88_16350</name>
</gene>
<keyword evidence="6 10" id="KW-0521">NADP</keyword>
<dbReference type="AlphaFoldDB" id="A0A2N4TN96"/>
<evidence type="ECO:0000313" key="13">
    <source>
        <dbReference type="EMBL" id="PLC41180.1"/>
    </source>
</evidence>
<name>A0A2N4TN96_RALPI</name>
<dbReference type="Gene3D" id="3.40.50.720">
    <property type="entry name" value="NAD(P)-binding Rossmann-like Domain"/>
    <property type="match status" value="1"/>
</dbReference>
<accession>A0A2N4TN96</accession>
<proteinExistence type="inferred from homology"/>
<dbReference type="InterPro" id="IPR008927">
    <property type="entry name" value="6-PGluconate_DH-like_C_sf"/>
</dbReference>
<comment type="pathway">
    <text evidence="1 10">Cofactor biosynthesis; (R)-pantothenate biosynthesis; (R)-pantoate from 3-methyl-2-oxobutanoate: step 2/2.</text>
</comment>
<evidence type="ECO:0000256" key="2">
    <source>
        <dbReference type="ARBA" id="ARBA00007870"/>
    </source>
</evidence>
<dbReference type="FunFam" id="1.10.1040.10:FF:000017">
    <property type="entry name" value="2-dehydropantoate 2-reductase"/>
    <property type="match status" value="1"/>
</dbReference>
<dbReference type="GO" id="GO:0050661">
    <property type="term" value="F:NADP binding"/>
    <property type="evidence" value="ECO:0007669"/>
    <property type="project" value="TreeGrafter"/>
</dbReference>
<feature type="domain" description="Ketopantoate reductase N-terminal" evidence="11">
    <location>
        <begin position="5"/>
        <end position="150"/>
    </location>
</feature>
<evidence type="ECO:0000313" key="14">
    <source>
        <dbReference type="Proteomes" id="UP000234456"/>
    </source>
</evidence>
<evidence type="ECO:0000256" key="4">
    <source>
        <dbReference type="ARBA" id="ARBA00019465"/>
    </source>
</evidence>
<dbReference type="UniPathway" id="UPA00028">
    <property type="reaction ID" value="UER00004"/>
</dbReference>
<dbReference type="Pfam" id="PF08546">
    <property type="entry name" value="ApbA_C"/>
    <property type="match status" value="1"/>
</dbReference>
<dbReference type="Proteomes" id="UP000234456">
    <property type="component" value="Unassembled WGS sequence"/>
</dbReference>
<evidence type="ECO:0000256" key="1">
    <source>
        <dbReference type="ARBA" id="ARBA00004994"/>
    </source>
</evidence>
<dbReference type="NCBIfam" id="TIGR00745">
    <property type="entry name" value="apbA_panE"/>
    <property type="match status" value="1"/>
</dbReference>
<dbReference type="InterPro" id="IPR050838">
    <property type="entry name" value="Ketopantoate_reductase"/>
</dbReference>
<evidence type="ECO:0000259" key="11">
    <source>
        <dbReference type="Pfam" id="PF02558"/>
    </source>
</evidence>
<comment type="function">
    <text evidence="10">Catalyzes the NADPH-dependent reduction of ketopantoate into pantoic acid.</text>
</comment>
<evidence type="ECO:0000256" key="7">
    <source>
        <dbReference type="ARBA" id="ARBA00023002"/>
    </source>
</evidence>
<dbReference type="InterPro" id="IPR013332">
    <property type="entry name" value="KPR_N"/>
</dbReference>
<evidence type="ECO:0000256" key="5">
    <source>
        <dbReference type="ARBA" id="ARBA00022655"/>
    </source>
</evidence>
<feature type="domain" description="Ketopantoate reductase C-terminal" evidence="12">
    <location>
        <begin position="180"/>
        <end position="303"/>
    </location>
</feature>
<evidence type="ECO:0000256" key="9">
    <source>
        <dbReference type="ARBA" id="ARBA00048793"/>
    </source>
</evidence>
<dbReference type="EMBL" id="PKQE01000004">
    <property type="protein sequence ID" value="PLC41180.1"/>
    <property type="molecule type" value="Genomic_DNA"/>
</dbReference>
<evidence type="ECO:0000256" key="10">
    <source>
        <dbReference type="RuleBase" id="RU362068"/>
    </source>
</evidence>
<dbReference type="SUPFAM" id="SSF48179">
    <property type="entry name" value="6-phosphogluconate dehydrogenase C-terminal domain-like"/>
    <property type="match status" value="1"/>
</dbReference>
<dbReference type="Pfam" id="PF02558">
    <property type="entry name" value="ApbA"/>
    <property type="match status" value="1"/>
</dbReference>
<evidence type="ECO:0000256" key="8">
    <source>
        <dbReference type="ARBA" id="ARBA00032024"/>
    </source>
</evidence>
<organism evidence="13 14">
    <name type="scientific">Ralstonia pickettii</name>
    <name type="common">Burkholderia pickettii</name>
    <dbReference type="NCBI Taxonomy" id="329"/>
    <lineage>
        <taxon>Bacteria</taxon>
        <taxon>Pseudomonadati</taxon>
        <taxon>Pseudomonadota</taxon>
        <taxon>Betaproteobacteria</taxon>
        <taxon>Burkholderiales</taxon>
        <taxon>Burkholderiaceae</taxon>
        <taxon>Ralstonia</taxon>
    </lineage>
</organism>
<protein>
    <recommendedName>
        <fullName evidence="4 10">2-dehydropantoate 2-reductase</fullName>
        <ecNumber evidence="3 10">1.1.1.169</ecNumber>
    </recommendedName>
    <alternativeName>
        <fullName evidence="8 10">Ketopantoate reductase</fullName>
    </alternativeName>
</protein>
<dbReference type="Gene3D" id="1.10.1040.10">
    <property type="entry name" value="N-(1-d-carboxylethyl)-l-norvaline Dehydrogenase, domain 2"/>
    <property type="match status" value="1"/>
</dbReference>
<dbReference type="EC" id="1.1.1.169" evidence="3 10"/>
<dbReference type="PANTHER" id="PTHR43765:SF2">
    <property type="entry name" value="2-DEHYDROPANTOATE 2-REDUCTASE"/>
    <property type="match status" value="1"/>
</dbReference>
<dbReference type="GO" id="GO:0015940">
    <property type="term" value="P:pantothenate biosynthetic process"/>
    <property type="evidence" value="ECO:0007669"/>
    <property type="project" value="UniProtKB-UniPathway"/>
</dbReference>
<comment type="catalytic activity">
    <reaction evidence="9 10">
        <text>(R)-pantoate + NADP(+) = 2-dehydropantoate + NADPH + H(+)</text>
        <dbReference type="Rhea" id="RHEA:16233"/>
        <dbReference type="ChEBI" id="CHEBI:11561"/>
        <dbReference type="ChEBI" id="CHEBI:15378"/>
        <dbReference type="ChEBI" id="CHEBI:15980"/>
        <dbReference type="ChEBI" id="CHEBI:57783"/>
        <dbReference type="ChEBI" id="CHEBI:58349"/>
        <dbReference type="EC" id="1.1.1.169"/>
    </reaction>
</comment>